<dbReference type="Proteomes" id="UP000410492">
    <property type="component" value="Unassembled WGS sequence"/>
</dbReference>
<evidence type="ECO:0000256" key="1">
    <source>
        <dbReference type="ARBA" id="ARBA00004370"/>
    </source>
</evidence>
<feature type="transmembrane region" description="Helical" evidence="5">
    <location>
        <begin position="52"/>
        <end position="73"/>
    </location>
</feature>
<evidence type="ECO:0000259" key="6">
    <source>
        <dbReference type="PROSITE" id="PS50262"/>
    </source>
</evidence>
<dbReference type="PANTHER" id="PTHR46641:SF25">
    <property type="entry name" value="CNMAMIDE RECEPTOR-RELATED"/>
    <property type="match status" value="1"/>
</dbReference>
<protein>
    <recommendedName>
        <fullName evidence="6">G-protein coupled receptors family 1 profile domain-containing protein</fullName>
    </recommendedName>
</protein>
<dbReference type="OrthoDB" id="9990906at2759"/>
<dbReference type="InterPro" id="IPR052954">
    <property type="entry name" value="GPCR-Ligand_Int"/>
</dbReference>
<feature type="transmembrane region" description="Helical" evidence="5">
    <location>
        <begin position="123"/>
        <end position="140"/>
    </location>
</feature>
<dbReference type="Gene3D" id="1.20.1070.10">
    <property type="entry name" value="Rhodopsin 7-helix transmembrane proteins"/>
    <property type="match status" value="1"/>
</dbReference>
<dbReference type="GO" id="GO:0016020">
    <property type="term" value="C:membrane"/>
    <property type="evidence" value="ECO:0007669"/>
    <property type="project" value="UniProtKB-SubCell"/>
</dbReference>
<dbReference type="PROSITE" id="PS50262">
    <property type="entry name" value="G_PROTEIN_RECEP_F1_2"/>
    <property type="match status" value="1"/>
</dbReference>
<feature type="domain" description="G-protein coupled receptors family 1 profile" evidence="6">
    <location>
        <begin position="65"/>
        <end position="142"/>
    </location>
</feature>
<evidence type="ECO:0000256" key="3">
    <source>
        <dbReference type="ARBA" id="ARBA00022989"/>
    </source>
</evidence>
<keyword evidence="4 5" id="KW-0472">Membrane</keyword>
<proteinExistence type="predicted"/>
<gene>
    <name evidence="7" type="ORF">CALMAC_LOCUS15855</name>
</gene>
<sequence length="142" mass="15967">MTEDSSGSIFRSENSNQSFNYTSDDCCCCPTAGDHCSRDVVYVSFYVDALEVYYVPTLILVGFVGNFLTCLVLMTTHLKLRSSSCYLSALAIADTGYLLTLLVEYYSSHHMTNPYHTEASCEVRIYFANVFSFLSVWLTVSF</sequence>
<keyword evidence="2 5" id="KW-0812">Transmembrane</keyword>
<dbReference type="InterPro" id="IPR017452">
    <property type="entry name" value="GPCR_Rhodpsn_7TM"/>
</dbReference>
<dbReference type="AlphaFoldDB" id="A0A653DAG7"/>
<evidence type="ECO:0000256" key="5">
    <source>
        <dbReference type="SAM" id="Phobius"/>
    </source>
</evidence>
<dbReference type="PANTHER" id="PTHR46641">
    <property type="entry name" value="FMRFAMIDE RECEPTOR-RELATED"/>
    <property type="match status" value="1"/>
</dbReference>
<comment type="subcellular location">
    <subcellularLocation>
        <location evidence="1">Membrane</location>
    </subcellularLocation>
</comment>
<feature type="non-terminal residue" evidence="7">
    <location>
        <position position="142"/>
    </location>
</feature>
<evidence type="ECO:0000313" key="7">
    <source>
        <dbReference type="EMBL" id="VEN57174.1"/>
    </source>
</evidence>
<evidence type="ECO:0000256" key="2">
    <source>
        <dbReference type="ARBA" id="ARBA00022692"/>
    </source>
</evidence>
<accession>A0A653DAG7</accession>
<keyword evidence="3 5" id="KW-1133">Transmembrane helix</keyword>
<evidence type="ECO:0000256" key="4">
    <source>
        <dbReference type="ARBA" id="ARBA00023136"/>
    </source>
</evidence>
<feature type="transmembrane region" description="Helical" evidence="5">
    <location>
        <begin position="85"/>
        <end position="103"/>
    </location>
</feature>
<organism evidence="7 8">
    <name type="scientific">Callosobruchus maculatus</name>
    <name type="common">Southern cowpea weevil</name>
    <name type="synonym">Pulse bruchid</name>
    <dbReference type="NCBI Taxonomy" id="64391"/>
    <lineage>
        <taxon>Eukaryota</taxon>
        <taxon>Metazoa</taxon>
        <taxon>Ecdysozoa</taxon>
        <taxon>Arthropoda</taxon>
        <taxon>Hexapoda</taxon>
        <taxon>Insecta</taxon>
        <taxon>Pterygota</taxon>
        <taxon>Neoptera</taxon>
        <taxon>Endopterygota</taxon>
        <taxon>Coleoptera</taxon>
        <taxon>Polyphaga</taxon>
        <taxon>Cucujiformia</taxon>
        <taxon>Chrysomeloidea</taxon>
        <taxon>Chrysomelidae</taxon>
        <taxon>Bruchinae</taxon>
        <taxon>Bruchini</taxon>
        <taxon>Callosobruchus</taxon>
    </lineage>
</organism>
<dbReference type="EMBL" id="CAACVG010010998">
    <property type="protein sequence ID" value="VEN57174.1"/>
    <property type="molecule type" value="Genomic_DNA"/>
</dbReference>
<dbReference type="SUPFAM" id="SSF81321">
    <property type="entry name" value="Family A G protein-coupled receptor-like"/>
    <property type="match status" value="1"/>
</dbReference>
<keyword evidence="8" id="KW-1185">Reference proteome</keyword>
<reference evidence="7 8" key="1">
    <citation type="submission" date="2019-01" db="EMBL/GenBank/DDBJ databases">
        <authorList>
            <person name="Sayadi A."/>
        </authorList>
    </citation>
    <scope>NUCLEOTIDE SEQUENCE [LARGE SCALE GENOMIC DNA]</scope>
</reference>
<name>A0A653DAG7_CALMS</name>
<evidence type="ECO:0000313" key="8">
    <source>
        <dbReference type="Proteomes" id="UP000410492"/>
    </source>
</evidence>